<dbReference type="EMBL" id="CP127523">
    <property type="protein sequence ID" value="XRI67759.1"/>
    <property type="molecule type" value="Genomic_DNA"/>
</dbReference>
<evidence type="ECO:0000313" key="1">
    <source>
        <dbReference type="EMBL" id="XRI67759.1"/>
    </source>
</evidence>
<gene>
    <name evidence="1" type="ORF">GL267_008265</name>
</gene>
<accession>A0ACD5H475</accession>
<proteinExistence type="predicted"/>
<evidence type="ECO:0000313" key="2">
    <source>
        <dbReference type="Proteomes" id="UP000470022"/>
    </source>
</evidence>
<dbReference type="Proteomes" id="UP000470022">
    <property type="component" value="Chromosome"/>
</dbReference>
<keyword evidence="2" id="KW-1185">Reference proteome</keyword>
<organism evidence="1 2">
    <name type="scientific">Acidithiobacillus ferrianus</name>
    <dbReference type="NCBI Taxonomy" id="2678518"/>
    <lineage>
        <taxon>Bacteria</taxon>
        <taxon>Pseudomonadati</taxon>
        <taxon>Pseudomonadota</taxon>
        <taxon>Acidithiobacillia</taxon>
        <taxon>Acidithiobacillales</taxon>
        <taxon>Acidithiobacillaceae</taxon>
        <taxon>Acidithiobacillus</taxon>
    </lineage>
</organism>
<protein>
    <submittedName>
        <fullName evidence="1">DUF302 domain-containing protein</fullName>
    </submittedName>
</protein>
<reference evidence="1" key="1">
    <citation type="submission" date="2023-06" db="EMBL/GenBank/DDBJ databases">
        <title>Complete and circular genome of Acidithiobacillus ferrianus DSM 107098.</title>
        <authorList>
            <person name="Norris P.R."/>
            <person name="Falagan C."/>
            <person name="Moya-Beltran A."/>
            <person name="Castro M."/>
            <person name="Quatrini R."/>
            <person name="Johnson D.B."/>
        </authorList>
    </citation>
    <scope>NUCLEOTIDE SEQUENCE</scope>
    <source>
        <strain evidence="1">MG</strain>
    </source>
</reference>
<sequence>MSARYMRRSAGLSVGRSHPWLGFFLVAMTLSGCANLSSAGTVTPASTVPSPVAGTPPISRNSPLYIIPVKPGVTPAQIKMAIETGLDGENMNLVGTLDVQKGLKARGIESKSPYVIYEVCNLVLGAKILKSTPEFGAFAPCKIILYEKHGKLNLLTYLPTYALRYFPKNAESKKVAAQLDSMIIHVMKQAADGGL</sequence>
<name>A0ACD5H475_9PROT</name>